<accession>A0A4Q1KDC5</accession>
<dbReference type="Proteomes" id="UP000290958">
    <property type="component" value="Unassembled WGS sequence"/>
</dbReference>
<gene>
    <name evidence="1" type="ORF">EQG66_13955</name>
</gene>
<organism evidence="1 2">
    <name type="scientific">Sphingobium fluviale</name>
    <dbReference type="NCBI Taxonomy" id="2506423"/>
    <lineage>
        <taxon>Bacteria</taxon>
        <taxon>Pseudomonadati</taxon>
        <taxon>Pseudomonadota</taxon>
        <taxon>Alphaproteobacteria</taxon>
        <taxon>Sphingomonadales</taxon>
        <taxon>Sphingomonadaceae</taxon>
        <taxon>Sphingobium</taxon>
    </lineage>
</organism>
<dbReference type="OrthoDB" id="3694512at2"/>
<dbReference type="EMBL" id="SBKP01000019">
    <property type="protein sequence ID" value="RXR25607.1"/>
    <property type="molecule type" value="Genomic_DNA"/>
</dbReference>
<name>A0A4Q1KDC5_9SPHN</name>
<evidence type="ECO:0000313" key="2">
    <source>
        <dbReference type="Proteomes" id="UP000290958"/>
    </source>
</evidence>
<proteinExistence type="predicted"/>
<protein>
    <submittedName>
        <fullName evidence="1">Uncharacterized protein</fullName>
    </submittedName>
</protein>
<keyword evidence="2" id="KW-1185">Reference proteome</keyword>
<comment type="caution">
    <text evidence="1">The sequence shown here is derived from an EMBL/GenBank/DDBJ whole genome shotgun (WGS) entry which is preliminary data.</text>
</comment>
<dbReference type="AlphaFoldDB" id="A0A4Q1KDC5"/>
<sequence length="150" mass="16496">MKGADQCPRCASRRHSDVQQDLTKFYATTLRVCGNCGTAWEPFEVSALPHGEEEPLAAFRHPCNNCAFRKGSPEQADKDGWESKMIELSFGASFYCHKGVPVTPGSEHGFDYPQSKSGIPITRKLRLCRGYLNSIVGPRLAEMSADGEVA</sequence>
<reference evidence="2" key="1">
    <citation type="submission" date="2019-01" db="EMBL/GenBank/DDBJ databases">
        <title>Cytophagaceae bacterium strain CAR-16.</title>
        <authorList>
            <person name="Chen W.-M."/>
        </authorList>
    </citation>
    <scope>NUCLEOTIDE SEQUENCE [LARGE SCALE GENOMIC DNA]</scope>
    <source>
        <strain evidence="2">CHR27</strain>
    </source>
</reference>
<evidence type="ECO:0000313" key="1">
    <source>
        <dbReference type="EMBL" id="RXR25607.1"/>
    </source>
</evidence>